<dbReference type="GO" id="GO:0016740">
    <property type="term" value="F:transferase activity"/>
    <property type="evidence" value="ECO:0007669"/>
    <property type="project" value="UniProtKB-KW"/>
</dbReference>
<name>M3BGF0_STRM1</name>
<dbReference type="AlphaFoldDB" id="M3BGF0"/>
<proteinExistence type="predicted"/>
<reference evidence="1 2" key="1">
    <citation type="journal article" date="2013" name="Genome Announc.">
        <title>Whole-Genome Shotgun Assembly and Analysis of the Genome of Streptomyces mobaraensis DSM 40847, a Strain for Industrial Production of Microbial Transglutaminase.</title>
        <authorList>
            <person name="Yang H."/>
            <person name="He T."/>
            <person name="Wu W."/>
            <person name="Zhu W."/>
            <person name="Lu B."/>
            <person name="Sun W."/>
        </authorList>
    </citation>
    <scope>NUCLEOTIDE SEQUENCE [LARGE SCALE GENOMIC DNA]</scope>
    <source>
        <strain evidence="1 2">DSM 40847</strain>
    </source>
</reference>
<protein>
    <submittedName>
        <fullName evidence="1">Detoxifying phosphotransferase</fullName>
    </submittedName>
</protein>
<sequence>MQNLMVGGKGQAVFIDFEGFGFDPTLRRTQEFTMTTWLMRNASTGGRPAGEYARRIVSLRDEKAPRDWRPL</sequence>
<comment type="caution">
    <text evidence="1">The sequence shown here is derived from an EMBL/GenBank/DDBJ whole genome shotgun (WGS) entry which is preliminary data.</text>
</comment>
<evidence type="ECO:0000313" key="1">
    <source>
        <dbReference type="EMBL" id="EME98674.1"/>
    </source>
</evidence>
<dbReference type="Proteomes" id="UP000011740">
    <property type="component" value="Unassembled WGS sequence"/>
</dbReference>
<accession>M3BGF0</accession>
<gene>
    <name evidence="1" type="ORF">H340_20328</name>
</gene>
<keyword evidence="1" id="KW-0808">Transferase</keyword>
<dbReference type="PATRIC" id="fig|1223523.3.peg.4142"/>
<organism evidence="1 2">
    <name type="scientific">Streptomyces mobaraensis (strain ATCC 29032 / DSM 40847 / JCM 4168 / NBRC 13819 / NCIMB 11159 / IPCR 16-22)</name>
    <dbReference type="NCBI Taxonomy" id="1223523"/>
    <lineage>
        <taxon>Bacteria</taxon>
        <taxon>Bacillati</taxon>
        <taxon>Actinomycetota</taxon>
        <taxon>Actinomycetes</taxon>
        <taxon>Kitasatosporales</taxon>
        <taxon>Streptomycetaceae</taxon>
        <taxon>Streptomyces</taxon>
    </lineage>
</organism>
<dbReference type="STRING" id="1223523.H340_20328"/>
<evidence type="ECO:0000313" key="2">
    <source>
        <dbReference type="Proteomes" id="UP000011740"/>
    </source>
</evidence>
<dbReference type="EMBL" id="AORZ01000070">
    <property type="protein sequence ID" value="EME98674.1"/>
    <property type="molecule type" value="Genomic_DNA"/>
</dbReference>